<dbReference type="AlphaFoldDB" id="A0A068SU60"/>
<protein>
    <submittedName>
        <fullName evidence="1">Uncharacterized protein</fullName>
    </submittedName>
</protein>
<dbReference type="HOGENOM" id="CLU_2992079_0_0_5"/>
<proteinExistence type="predicted"/>
<dbReference type="EMBL" id="HG938353">
    <property type="protein sequence ID" value="CDN49301.1"/>
    <property type="molecule type" value="Genomic_DNA"/>
</dbReference>
<keyword evidence="2" id="KW-1185">Reference proteome</keyword>
<evidence type="ECO:0000313" key="1">
    <source>
        <dbReference type="EMBL" id="CDN49301.1"/>
    </source>
</evidence>
<name>A0A068SU60_NEOGA</name>
<sequence>MTRMYVAAHGLAKIGNGPPHARILYKEFEAMRQFINVVLRLQHSKCLNPIANDIDNF</sequence>
<dbReference type="Proteomes" id="UP000028181">
    <property type="component" value="Chromosome I"/>
</dbReference>
<reference evidence="2" key="1">
    <citation type="journal article" date="2014" name="BMC Genomics">
        <title>Genome sequencing of two Neorhizobium galegae strains reveals a noeT gene responsible for the unusual acetylation of the nodulation factors.</title>
        <authorList>
            <person name="Osterman J."/>
            <person name="Marsh J."/>
            <person name="Laine P.K."/>
            <person name="Zeng Z."/>
            <person name="Alatalo E."/>
            <person name="Sullivan J.T."/>
            <person name="Young J.P."/>
            <person name="Thomas-Oates J."/>
            <person name="Paulin L."/>
            <person name="Lindstrom K."/>
        </authorList>
    </citation>
    <scope>NUCLEOTIDE SEQUENCE [LARGE SCALE GENOMIC DNA]</scope>
    <source>
        <strain evidence="2">HAMBI 540</strain>
    </source>
</reference>
<dbReference type="KEGG" id="ngg:RG540_CH31370"/>
<dbReference type="PATRIC" id="fig|1028800.3.peg.3181"/>
<accession>A0A068SU60</accession>
<organism evidence="1 2">
    <name type="scientific">Neorhizobium galegae bv. orientalis str. HAMBI 540</name>
    <dbReference type="NCBI Taxonomy" id="1028800"/>
    <lineage>
        <taxon>Bacteria</taxon>
        <taxon>Pseudomonadati</taxon>
        <taxon>Pseudomonadota</taxon>
        <taxon>Alphaproteobacteria</taxon>
        <taxon>Hyphomicrobiales</taxon>
        <taxon>Rhizobiaceae</taxon>
        <taxon>Rhizobium/Agrobacterium group</taxon>
        <taxon>Neorhizobium</taxon>
    </lineage>
</organism>
<gene>
    <name evidence="1" type="ORF">RG540_CH31370</name>
</gene>
<evidence type="ECO:0000313" key="2">
    <source>
        <dbReference type="Proteomes" id="UP000028181"/>
    </source>
</evidence>